<feature type="transmembrane region" description="Helical" evidence="10">
    <location>
        <begin position="460"/>
        <end position="480"/>
    </location>
</feature>
<dbReference type="EMBL" id="CAJPDT010000079">
    <property type="protein sequence ID" value="CAF9934803.1"/>
    <property type="molecule type" value="Genomic_DNA"/>
</dbReference>
<dbReference type="Pfam" id="PF03155">
    <property type="entry name" value="Alg6_Alg8"/>
    <property type="match status" value="2"/>
</dbReference>
<gene>
    <name evidence="12" type="primary">ALG6</name>
    <name evidence="12" type="ORF">IMSHALPRED_009836</name>
</gene>
<comment type="pathway">
    <text evidence="2 10">Protein modification; protein glycosylation.</text>
</comment>
<evidence type="ECO:0000256" key="9">
    <source>
        <dbReference type="ARBA" id="ARBA00023136"/>
    </source>
</evidence>
<dbReference type="InterPro" id="IPR004856">
    <property type="entry name" value="Glyco_trans_ALG6/ALG8"/>
</dbReference>
<keyword evidence="7 10" id="KW-0256">Endoplasmic reticulum</keyword>
<keyword evidence="13" id="KW-1185">Reference proteome</keyword>
<comment type="caution">
    <text evidence="12">The sequence shown here is derived from an EMBL/GenBank/DDBJ whole genome shotgun (WGS) entry which is preliminary data.</text>
</comment>
<feature type="compositionally biased region" description="Basic residues" evidence="11">
    <location>
        <begin position="623"/>
        <end position="634"/>
    </location>
</feature>
<feature type="region of interest" description="Disordered" evidence="11">
    <location>
        <begin position="599"/>
        <end position="634"/>
    </location>
</feature>
<reference evidence="12" key="1">
    <citation type="submission" date="2021-03" db="EMBL/GenBank/DDBJ databases">
        <authorList>
            <person name="Tagirdzhanova G."/>
        </authorList>
    </citation>
    <scope>NUCLEOTIDE SEQUENCE</scope>
</reference>
<feature type="transmembrane region" description="Helical" evidence="10">
    <location>
        <begin position="556"/>
        <end position="577"/>
    </location>
</feature>
<keyword evidence="6 10" id="KW-0812">Transmembrane</keyword>
<sequence length="634" mass="71671">MPAPSSPYKARKKKKGDSSPRTSSNELSKPEKKASPDKKQGTTHSPAFPLVAFFWPARRNTSQWVILPLVLMTVGLFRWCAGLWGYSGFQTPPMHGDYEAQRHWMEITTHLPISEWYFYDLQYWGLDYPPLTAYHSWLLGKIGSLFNTSWFALYTSRGIEEQLLKVYMRATVVVSEYLVYIPAAIVFNRKLAQQRGVSKWESSIALTAILMQPATILIDHAHFQYNTVMLGSVVASMSSLLSDRYMWACVFFVAALCFKQMALYYAPAMFAYLLGVCLLPNLHIGRFVGIALVTTLSFALMFAPLLVGSLYDNYSGISPPLDITDRQANPFFLQILPYIGSDSYLYPLLLQFTQSIHRIFPFARGLFEDKVANFWCAIHTLHKLNTYPIPLLQRVSLLATIVAILPACMVISTSPRKELMPWAFASTAWGFFLFSFQVHEKSVLLPLLPMTMMLGGEGGLGAETRAWVGWANILAVWTLFPLLKRDELRVPYFVLSLLWAYLMGLPPTSLNLYVGRQARKSGIRLSTSAMHLGFYAVMIAWHLAEAFIETPKGKPDLWVVLNVMVGVAGFGICYLWCTWQLLLRSGILQEWFEFRTKMGKEKERGVEEEKRASTPVANGAKAKSLRSGKAPKKS</sequence>
<accession>A0A8H3G182</accession>
<feature type="transmembrane region" description="Helical" evidence="10">
    <location>
        <begin position="64"/>
        <end position="86"/>
    </location>
</feature>
<keyword evidence="9 10" id="KW-0472">Membrane</keyword>
<feature type="transmembrane region" description="Helical" evidence="10">
    <location>
        <begin position="492"/>
        <end position="513"/>
    </location>
</feature>
<keyword evidence="8 10" id="KW-1133">Transmembrane helix</keyword>
<evidence type="ECO:0000256" key="3">
    <source>
        <dbReference type="ARBA" id="ARBA00008715"/>
    </source>
</evidence>
<feature type="transmembrane region" description="Helical" evidence="10">
    <location>
        <begin position="391"/>
        <end position="413"/>
    </location>
</feature>
<feature type="transmembrane region" description="Helical" evidence="10">
    <location>
        <begin position="331"/>
        <end position="350"/>
    </location>
</feature>
<dbReference type="PANTHER" id="PTHR12413">
    <property type="entry name" value="DOLICHYL GLYCOSYLTRANSFERASE"/>
    <property type="match status" value="1"/>
</dbReference>
<feature type="transmembrane region" description="Helical" evidence="10">
    <location>
        <begin position="525"/>
        <end position="544"/>
    </location>
</feature>
<dbReference type="PANTHER" id="PTHR12413:SF1">
    <property type="entry name" value="DOLICHYL PYROPHOSPHATE MAN9GLCNAC2 ALPHA-1,3-GLUCOSYLTRANSFERASE"/>
    <property type="match status" value="1"/>
</dbReference>
<dbReference type="AlphaFoldDB" id="A0A8H3G182"/>
<name>A0A8H3G182_9LECA</name>
<evidence type="ECO:0000256" key="10">
    <source>
        <dbReference type="RuleBase" id="RU363110"/>
    </source>
</evidence>
<organism evidence="12 13">
    <name type="scientific">Imshaugia aleurites</name>
    <dbReference type="NCBI Taxonomy" id="172621"/>
    <lineage>
        <taxon>Eukaryota</taxon>
        <taxon>Fungi</taxon>
        <taxon>Dikarya</taxon>
        <taxon>Ascomycota</taxon>
        <taxon>Pezizomycotina</taxon>
        <taxon>Lecanoromycetes</taxon>
        <taxon>OSLEUM clade</taxon>
        <taxon>Lecanoromycetidae</taxon>
        <taxon>Lecanorales</taxon>
        <taxon>Lecanorineae</taxon>
        <taxon>Parmeliaceae</taxon>
        <taxon>Imshaugia</taxon>
    </lineage>
</organism>
<feature type="transmembrane region" description="Helical" evidence="10">
    <location>
        <begin position="166"/>
        <end position="187"/>
    </location>
</feature>
<evidence type="ECO:0000256" key="11">
    <source>
        <dbReference type="SAM" id="MobiDB-lite"/>
    </source>
</evidence>
<comment type="subcellular location">
    <subcellularLocation>
        <location evidence="1 10">Endoplasmic reticulum membrane</location>
        <topology evidence="1 10">Multi-pass membrane protein</topology>
    </subcellularLocation>
</comment>
<evidence type="ECO:0000313" key="12">
    <source>
        <dbReference type="EMBL" id="CAF9934803.1"/>
    </source>
</evidence>
<dbReference type="GO" id="GO:0005789">
    <property type="term" value="C:endoplasmic reticulum membrane"/>
    <property type="evidence" value="ECO:0007669"/>
    <property type="project" value="UniProtKB-SubCell"/>
</dbReference>
<evidence type="ECO:0000256" key="7">
    <source>
        <dbReference type="ARBA" id="ARBA00022824"/>
    </source>
</evidence>
<evidence type="ECO:0000256" key="5">
    <source>
        <dbReference type="ARBA" id="ARBA00022679"/>
    </source>
</evidence>
<evidence type="ECO:0000256" key="1">
    <source>
        <dbReference type="ARBA" id="ARBA00004477"/>
    </source>
</evidence>
<evidence type="ECO:0000256" key="2">
    <source>
        <dbReference type="ARBA" id="ARBA00004922"/>
    </source>
</evidence>
<dbReference type="OrthoDB" id="5589195at2759"/>
<evidence type="ECO:0000313" key="13">
    <source>
        <dbReference type="Proteomes" id="UP000664534"/>
    </source>
</evidence>
<evidence type="ECO:0000256" key="8">
    <source>
        <dbReference type="ARBA" id="ARBA00022989"/>
    </source>
</evidence>
<feature type="transmembrane region" description="Helical" evidence="10">
    <location>
        <begin position="287"/>
        <end position="311"/>
    </location>
</feature>
<dbReference type="GO" id="GO:0042281">
    <property type="term" value="F:dolichyl pyrophosphate Man9GlcNAc2 alpha-1,3-glucosyltransferase activity"/>
    <property type="evidence" value="ECO:0007669"/>
    <property type="project" value="TreeGrafter"/>
</dbReference>
<proteinExistence type="inferred from homology"/>
<feature type="region of interest" description="Disordered" evidence="11">
    <location>
        <begin position="1"/>
        <end position="43"/>
    </location>
</feature>
<evidence type="ECO:0000256" key="4">
    <source>
        <dbReference type="ARBA" id="ARBA00022676"/>
    </source>
</evidence>
<keyword evidence="4 10" id="KW-0328">Glycosyltransferase</keyword>
<dbReference type="Proteomes" id="UP000664534">
    <property type="component" value="Unassembled WGS sequence"/>
</dbReference>
<dbReference type="EC" id="2.4.1.-" evidence="10"/>
<feature type="transmembrane region" description="Helical" evidence="10">
    <location>
        <begin position="419"/>
        <end position="439"/>
    </location>
</feature>
<keyword evidence="5 10" id="KW-0808">Transferase</keyword>
<protein>
    <recommendedName>
        <fullName evidence="10">Alpha-1,3-glucosyltransferase</fullName>
        <ecNumber evidence="10">2.4.1.-</ecNumber>
    </recommendedName>
</protein>
<comment type="similarity">
    <text evidence="3 10">Belongs to the ALG6/ALG8 glucosyltransferase family.</text>
</comment>
<dbReference type="UniPathway" id="UPA00378"/>
<feature type="compositionally biased region" description="Basic and acidic residues" evidence="11">
    <location>
        <begin position="28"/>
        <end position="40"/>
    </location>
</feature>
<feature type="compositionally biased region" description="Basic and acidic residues" evidence="11">
    <location>
        <begin position="599"/>
        <end position="612"/>
    </location>
</feature>
<feature type="transmembrane region" description="Helical" evidence="10">
    <location>
        <begin position="134"/>
        <end position="154"/>
    </location>
</feature>
<evidence type="ECO:0000256" key="6">
    <source>
        <dbReference type="ARBA" id="ARBA00022692"/>
    </source>
</evidence>